<evidence type="ECO:0000313" key="3">
    <source>
        <dbReference type="EMBL" id="NKY54522.1"/>
    </source>
</evidence>
<keyword evidence="4" id="KW-1185">Reference proteome</keyword>
<dbReference type="AlphaFoldDB" id="A0A846Y9L4"/>
<dbReference type="Pfam" id="PF10088">
    <property type="entry name" value="DUF2326"/>
    <property type="match status" value="1"/>
</dbReference>
<name>A0A846Y9L4_9NOCA</name>
<proteinExistence type="predicted"/>
<accession>A0A846Y9L4</accession>
<dbReference type="RefSeq" id="WP_067882250.1">
    <property type="nucleotide sequence ID" value="NZ_JAAXOP010000033.1"/>
</dbReference>
<evidence type="ECO:0000259" key="2">
    <source>
        <dbReference type="Pfam" id="PF10088"/>
    </source>
</evidence>
<dbReference type="InterPro" id="IPR018760">
    <property type="entry name" value="DUF2326"/>
</dbReference>
<dbReference type="SUPFAM" id="SSF52540">
    <property type="entry name" value="P-loop containing nucleoside triphosphate hydrolases"/>
    <property type="match status" value="1"/>
</dbReference>
<dbReference type="Gene3D" id="3.40.50.300">
    <property type="entry name" value="P-loop containing nucleotide triphosphate hydrolases"/>
    <property type="match status" value="1"/>
</dbReference>
<evidence type="ECO:0000256" key="1">
    <source>
        <dbReference type="SAM" id="Coils"/>
    </source>
</evidence>
<dbReference type="Proteomes" id="UP000565711">
    <property type="component" value="Unassembled WGS sequence"/>
</dbReference>
<feature type="domain" description="DUF2326" evidence="2">
    <location>
        <begin position="443"/>
        <end position="551"/>
    </location>
</feature>
<dbReference type="EMBL" id="JAAXOP010000033">
    <property type="protein sequence ID" value="NKY54522.1"/>
    <property type="molecule type" value="Genomic_DNA"/>
</dbReference>
<dbReference type="InterPro" id="IPR027417">
    <property type="entry name" value="P-loop_NTPase"/>
</dbReference>
<comment type="caution">
    <text evidence="3">The sequence shown here is derived from an EMBL/GenBank/DDBJ whole genome shotgun (WGS) entry which is preliminary data.</text>
</comment>
<reference evidence="3 4" key="1">
    <citation type="submission" date="2020-04" db="EMBL/GenBank/DDBJ databases">
        <title>MicrobeNet Type strains.</title>
        <authorList>
            <person name="Nicholson A.C."/>
        </authorList>
    </citation>
    <scope>NUCLEOTIDE SEQUENCE [LARGE SCALE GENOMIC DNA]</scope>
    <source>
        <strain evidence="3 4">JCM 12354</strain>
    </source>
</reference>
<keyword evidence="1" id="KW-0175">Coiled coil</keyword>
<organism evidence="3 4">
    <name type="scientific">Nocardia vermiculata</name>
    <dbReference type="NCBI Taxonomy" id="257274"/>
    <lineage>
        <taxon>Bacteria</taxon>
        <taxon>Bacillati</taxon>
        <taxon>Actinomycetota</taxon>
        <taxon>Actinomycetes</taxon>
        <taxon>Mycobacteriales</taxon>
        <taxon>Nocardiaceae</taxon>
        <taxon>Nocardia</taxon>
    </lineage>
</organism>
<feature type="coiled-coil region" evidence="1">
    <location>
        <begin position="338"/>
        <end position="437"/>
    </location>
</feature>
<sequence>MFIRLSANRDEFRPINFKPGFNVVIAERALDSTDQNSRNARGKTTLLLLMNYALAGNLHKSLRPLAQDGWEISLTLEMFGGIVTATRALANGSKLAIAAGGPASEFLKDWLTEGQIHVDEWKEVLGLALFELDPNDQDVVGGISVRTLLSYAIRTDPPKDPLKTIAQQSATSSREHIAFLLGLDWRVVHELAGVNKGLDQLKAITEATEEGLVATLRPEEDLVLERAALKNEVDGWERRIANFHILEDPNLLVAQMNQLTAEISRLRDEAVVDRRIKELYRSTLDDMQPASDSGLPVEVLFEAAGAILADGFKRQIEDVRVFHASLLANRRNFLSSEIESLDRRIRERAAELDRLDVQRDQTLRTLDAGGALGELDIMRAELSEAQARMSAIDLQIAQARELVTRRAELKLGQSTIRNRATHELASYREKLDRIGDRFSQKVSRLYGKDATLTVSVDDSGYKFTIRASGSSSSGVNRMTMFCFDLTMLEEGVETAHHPDFLVHDSSVFDGVDPRQRSGAFQFAQTMVESTGGQYICTINSNDIPDDVLKQDWFQVGIVRTILDTEIGGLVGREF</sequence>
<protein>
    <submittedName>
        <fullName evidence="3">DUF2326 domain-containing protein</fullName>
    </submittedName>
</protein>
<evidence type="ECO:0000313" key="4">
    <source>
        <dbReference type="Proteomes" id="UP000565711"/>
    </source>
</evidence>
<gene>
    <name evidence="3" type="ORF">HGA08_30540</name>
</gene>